<name>A0A2U3KXI9_9BACT</name>
<evidence type="ECO:0000256" key="1">
    <source>
        <dbReference type="ARBA" id="ARBA00000971"/>
    </source>
</evidence>
<gene>
    <name evidence="9" type="ORF">SBA1_530045</name>
</gene>
<evidence type="ECO:0000256" key="5">
    <source>
        <dbReference type="ARBA" id="ARBA00023235"/>
    </source>
</evidence>
<dbReference type="SUPFAM" id="SSF54534">
    <property type="entry name" value="FKBP-like"/>
    <property type="match status" value="1"/>
</dbReference>
<feature type="signal peptide" evidence="7">
    <location>
        <begin position="1"/>
        <end position="24"/>
    </location>
</feature>
<evidence type="ECO:0000256" key="3">
    <source>
        <dbReference type="ARBA" id="ARBA00022729"/>
    </source>
</evidence>
<dbReference type="Pfam" id="PF13624">
    <property type="entry name" value="SurA_N_3"/>
    <property type="match status" value="1"/>
</dbReference>
<dbReference type="OrthoDB" id="14196at2"/>
<dbReference type="PANTHER" id="PTHR47245:SF1">
    <property type="entry name" value="FOLDASE PROTEIN PRSA"/>
    <property type="match status" value="1"/>
</dbReference>
<accession>A0A2U3KXI9</accession>
<dbReference type="AlphaFoldDB" id="A0A2U3KXI9"/>
<feature type="domain" description="PpiC" evidence="8">
    <location>
        <begin position="211"/>
        <end position="313"/>
    </location>
</feature>
<dbReference type="Gene3D" id="3.10.50.40">
    <property type="match status" value="1"/>
</dbReference>
<keyword evidence="3 7" id="KW-0732">Signal</keyword>
<dbReference type="PANTHER" id="PTHR47245">
    <property type="entry name" value="PEPTIDYLPROLYL ISOMERASE"/>
    <property type="match status" value="1"/>
</dbReference>
<keyword evidence="4 6" id="KW-0697">Rotamase</keyword>
<evidence type="ECO:0000313" key="9">
    <source>
        <dbReference type="EMBL" id="SPF44396.1"/>
    </source>
</evidence>
<evidence type="ECO:0000313" key="10">
    <source>
        <dbReference type="Proteomes" id="UP000238701"/>
    </source>
</evidence>
<proteinExistence type="predicted"/>
<feature type="chain" id="PRO_5015433463" description="peptidylprolyl isomerase" evidence="7">
    <location>
        <begin position="25"/>
        <end position="358"/>
    </location>
</feature>
<evidence type="ECO:0000256" key="6">
    <source>
        <dbReference type="PROSITE-ProRule" id="PRU00278"/>
    </source>
</evidence>
<protein>
    <recommendedName>
        <fullName evidence="2">peptidylprolyl isomerase</fullName>
        <ecNumber evidence="2">5.2.1.8</ecNumber>
    </recommendedName>
</protein>
<dbReference type="InterPro" id="IPR027304">
    <property type="entry name" value="Trigger_fact/SurA_dom_sf"/>
</dbReference>
<dbReference type="EMBL" id="OMOD01000148">
    <property type="protein sequence ID" value="SPF44396.1"/>
    <property type="molecule type" value="Genomic_DNA"/>
</dbReference>
<organism evidence="9 10">
    <name type="scientific">Candidatus Sulfotelmatobacter kueseliae</name>
    <dbReference type="NCBI Taxonomy" id="2042962"/>
    <lineage>
        <taxon>Bacteria</taxon>
        <taxon>Pseudomonadati</taxon>
        <taxon>Acidobacteriota</taxon>
        <taxon>Terriglobia</taxon>
        <taxon>Terriglobales</taxon>
        <taxon>Candidatus Korobacteraceae</taxon>
        <taxon>Candidatus Sulfotelmatobacter</taxon>
    </lineage>
</organism>
<keyword evidence="5 6" id="KW-0413">Isomerase</keyword>
<dbReference type="Gene3D" id="1.10.4030.10">
    <property type="entry name" value="Porin chaperone SurA, peptide-binding domain"/>
    <property type="match status" value="1"/>
</dbReference>
<reference evidence="10" key="1">
    <citation type="submission" date="2018-02" db="EMBL/GenBank/DDBJ databases">
        <authorList>
            <person name="Hausmann B."/>
        </authorList>
    </citation>
    <scope>NUCLEOTIDE SEQUENCE [LARGE SCALE GENOMIC DNA]</scope>
    <source>
        <strain evidence="10">Peat soil MAG SbA1</strain>
    </source>
</reference>
<dbReference type="SUPFAM" id="SSF109998">
    <property type="entry name" value="Triger factor/SurA peptide-binding domain-like"/>
    <property type="match status" value="1"/>
</dbReference>
<dbReference type="Pfam" id="PF13145">
    <property type="entry name" value="Rotamase_2"/>
    <property type="match status" value="1"/>
</dbReference>
<dbReference type="GO" id="GO:0003755">
    <property type="term" value="F:peptidyl-prolyl cis-trans isomerase activity"/>
    <property type="evidence" value="ECO:0007669"/>
    <property type="project" value="UniProtKB-KW"/>
</dbReference>
<evidence type="ECO:0000259" key="8">
    <source>
        <dbReference type="PROSITE" id="PS50198"/>
    </source>
</evidence>
<evidence type="ECO:0000256" key="4">
    <source>
        <dbReference type="ARBA" id="ARBA00023110"/>
    </source>
</evidence>
<dbReference type="Proteomes" id="UP000238701">
    <property type="component" value="Unassembled WGS sequence"/>
</dbReference>
<sequence>MKKQGKSAVWSGVAWMAVALTCGAQVVASHAPALPTTPAPAAAAAPATGNGPAPANLAVLAPAKPVAKVNGTVLTDRDLAREIQQIFPYEKTHNGIPKGMEPEMRTGALMMLEFEELVYQEALRRGMTISPERLKKAEAAFRKQFSSEQEFKQVMQLEVNGSEQKMREKIRRSLLIDDLLKSDVTDRAKVSEAAALAYYHQNPKKFQHGESFSIQTISIIPPANASPEVLKEASKRADDALKAAKATKSYKEFGLVAEKMSDDDWHVNMGDRKVVERDKLPPPVVQAALAMKAGQVSDLIQLGNAYTLFRLNKHIPAGVTPFDEVKAKLMTDLAKEKNDRLRADLNKRLRKTAKIEEL</sequence>
<evidence type="ECO:0000256" key="2">
    <source>
        <dbReference type="ARBA" id="ARBA00013194"/>
    </source>
</evidence>
<dbReference type="InterPro" id="IPR000297">
    <property type="entry name" value="PPIase_PpiC"/>
</dbReference>
<dbReference type="PROSITE" id="PS50198">
    <property type="entry name" value="PPIC_PPIASE_2"/>
    <property type="match status" value="1"/>
</dbReference>
<dbReference type="EC" id="5.2.1.8" evidence="2"/>
<dbReference type="InterPro" id="IPR050245">
    <property type="entry name" value="PrsA_foldase"/>
</dbReference>
<comment type="catalytic activity">
    <reaction evidence="1">
        <text>[protein]-peptidylproline (omega=180) = [protein]-peptidylproline (omega=0)</text>
        <dbReference type="Rhea" id="RHEA:16237"/>
        <dbReference type="Rhea" id="RHEA-COMP:10747"/>
        <dbReference type="Rhea" id="RHEA-COMP:10748"/>
        <dbReference type="ChEBI" id="CHEBI:83833"/>
        <dbReference type="ChEBI" id="CHEBI:83834"/>
        <dbReference type="EC" id="5.2.1.8"/>
    </reaction>
</comment>
<evidence type="ECO:0000256" key="7">
    <source>
        <dbReference type="SAM" id="SignalP"/>
    </source>
</evidence>
<dbReference type="InterPro" id="IPR046357">
    <property type="entry name" value="PPIase_dom_sf"/>
</dbReference>